<evidence type="ECO:0000256" key="1">
    <source>
        <dbReference type="SAM" id="MobiDB-lite"/>
    </source>
</evidence>
<proteinExistence type="predicted"/>
<accession>A0ABP9Z0H8</accession>
<comment type="caution">
    <text evidence="2">The sequence shown here is derived from an EMBL/GenBank/DDBJ whole genome shotgun (WGS) entry which is preliminary data.</text>
</comment>
<protein>
    <submittedName>
        <fullName evidence="2">Uncharacterized protein</fullName>
    </submittedName>
</protein>
<dbReference type="Proteomes" id="UP001473302">
    <property type="component" value="Unassembled WGS sequence"/>
</dbReference>
<feature type="region of interest" description="Disordered" evidence="1">
    <location>
        <begin position="32"/>
        <end position="67"/>
    </location>
</feature>
<name>A0ABP9Z0H8_9FUNG</name>
<keyword evidence="3" id="KW-1185">Reference proteome</keyword>
<gene>
    <name evidence="2" type="ORF">MFLAVUS_006065</name>
</gene>
<evidence type="ECO:0000313" key="3">
    <source>
        <dbReference type="Proteomes" id="UP001473302"/>
    </source>
</evidence>
<sequence length="85" mass="9526">MCGENINANYITNSNASKAVYTRHSSFEFRSLLSSSEEEDTEDLTSIADRDVSDSTDSEAEPEVPTPYVHRRQTEEIILDKPLTA</sequence>
<dbReference type="EMBL" id="BAABUK010000013">
    <property type="protein sequence ID" value="GAA5812608.1"/>
    <property type="molecule type" value="Genomic_DNA"/>
</dbReference>
<evidence type="ECO:0000313" key="2">
    <source>
        <dbReference type="EMBL" id="GAA5812608.1"/>
    </source>
</evidence>
<reference evidence="2 3" key="1">
    <citation type="submission" date="2024-04" db="EMBL/GenBank/DDBJ databases">
        <title>genome sequences of Mucor flavus KT1a and Helicostylum pulchrum KT1b strains isolated from the surface of a dry-aged beef.</title>
        <authorList>
            <person name="Toyotome T."/>
            <person name="Hosono M."/>
            <person name="Torimaru M."/>
            <person name="Fukuda K."/>
            <person name="Mikami N."/>
        </authorList>
    </citation>
    <scope>NUCLEOTIDE SEQUENCE [LARGE SCALE GENOMIC DNA]</scope>
    <source>
        <strain evidence="2 3">KT1a</strain>
    </source>
</reference>
<organism evidence="2 3">
    <name type="scientific">Mucor flavus</name>
    <dbReference type="NCBI Taxonomy" id="439312"/>
    <lineage>
        <taxon>Eukaryota</taxon>
        <taxon>Fungi</taxon>
        <taxon>Fungi incertae sedis</taxon>
        <taxon>Mucoromycota</taxon>
        <taxon>Mucoromycotina</taxon>
        <taxon>Mucoromycetes</taxon>
        <taxon>Mucorales</taxon>
        <taxon>Mucorineae</taxon>
        <taxon>Mucoraceae</taxon>
        <taxon>Mucor</taxon>
    </lineage>
</organism>